<dbReference type="EMBL" id="FUXA01000009">
    <property type="protein sequence ID" value="SJZ77898.1"/>
    <property type="molecule type" value="Genomic_DNA"/>
</dbReference>
<evidence type="ECO:0000259" key="3">
    <source>
        <dbReference type="Pfam" id="PF17802"/>
    </source>
</evidence>
<feature type="transmembrane region" description="Helical" evidence="2">
    <location>
        <begin position="1573"/>
        <end position="1593"/>
    </location>
</feature>
<accession>A0A1T4NGN7</accession>
<dbReference type="SUPFAM" id="SSF49401">
    <property type="entry name" value="Bacterial adhesins"/>
    <property type="match status" value="2"/>
</dbReference>
<dbReference type="Pfam" id="PF17802">
    <property type="entry name" value="SpaA"/>
    <property type="match status" value="2"/>
</dbReference>
<keyword evidence="2" id="KW-0812">Transmembrane</keyword>
<dbReference type="Gene3D" id="2.60.40.740">
    <property type="match status" value="1"/>
</dbReference>
<evidence type="ECO:0000256" key="2">
    <source>
        <dbReference type="SAM" id="Phobius"/>
    </source>
</evidence>
<protein>
    <recommendedName>
        <fullName evidence="3">SpaA-like prealbumin fold domain-containing protein</fullName>
    </recommendedName>
</protein>
<feature type="compositionally biased region" description="Basic and acidic residues" evidence="1">
    <location>
        <begin position="1513"/>
        <end position="1534"/>
    </location>
</feature>
<evidence type="ECO:0000313" key="4">
    <source>
        <dbReference type="EMBL" id="SJZ77898.1"/>
    </source>
</evidence>
<proteinExistence type="predicted"/>
<dbReference type="RefSeq" id="WP_078787408.1">
    <property type="nucleotide sequence ID" value="NZ_FMTO01000008.1"/>
</dbReference>
<feature type="compositionally biased region" description="Basic and acidic residues" evidence="1">
    <location>
        <begin position="1491"/>
        <end position="1500"/>
    </location>
</feature>
<keyword evidence="5" id="KW-1185">Reference proteome</keyword>
<gene>
    <name evidence="4" type="ORF">SAMN02745110_01564</name>
</gene>
<dbReference type="InterPro" id="IPR013783">
    <property type="entry name" value="Ig-like_fold"/>
</dbReference>
<feature type="domain" description="SpaA-like prealbumin fold" evidence="3">
    <location>
        <begin position="794"/>
        <end position="873"/>
    </location>
</feature>
<dbReference type="Gene3D" id="2.60.40.10">
    <property type="entry name" value="Immunoglobulins"/>
    <property type="match status" value="2"/>
</dbReference>
<feature type="compositionally biased region" description="Acidic residues" evidence="1">
    <location>
        <begin position="1501"/>
        <end position="1512"/>
    </location>
</feature>
<keyword evidence="2" id="KW-1133">Transmembrane helix</keyword>
<dbReference type="InterPro" id="IPR008966">
    <property type="entry name" value="Adhesion_dom_sf"/>
</dbReference>
<evidence type="ECO:0000256" key="1">
    <source>
        <dbReference type="SAM" id="MobiDB-lite"/>
    </source>
</evidence>
<feature type="domain" description="SpaA-like prealbumin fold" evidence="3">
    <location>
        <begin position="664"/>
        <end position="755"/>
    </location>
</feature>
<dbReference type="InterPro" id="IPR041033">
    <property type="entry name" value="SpaA_PFL_dom_1"/>
</dbReference>
<reference evidence="4 5" key="1">
    <citation type="submission" date="2017-02" db="EMBL/GenBank/DDBJ databases">
        <authorList>
            <person name="Peterson S.W."/>
        </authorList>
    </citation>
    <scope>NUCLEOTIDE SEQUENCE [LARGE SCALE GENOMIC DNA]</scope>
    <source>
        <strain evidence="4 5">ATCC 17233</strain>
    </source>
</reference>
<dbReference type="Proteomes" id="UP000189857">
    <property type="component" value="Unassembled WGS sequence"/>
</dbReference>
<name>A0A1T4NGN7_9FIRM</name>
<organism evidence="4 5">
    <name type="scientific">Eubacterium ruminantium</name>
    <dbReference type="NCBI Taxonomy" id="42322"/>
    <lineage>
        <taxon>Bacteria</taxon>
        <taxon>Bacillati</taxon>
        <taxon>Bacillota</taxon>
        <taxon>Clostridia</taxon>
        <taxon>Eubacteriales</taxon>
        <taxon>Eubacteriaceae</taxon>
        <taxon>Eubacterium</taxon>
    </lineage>
</organism>
<feature type="region of interest" description="Disordered" evidence="1">
    <location>
        <begin position="1483"/>
        <end position="1535"/>
    </location>
</feature>
<evidence type="ECO:0000313" key="5">
    <source>
        <dbReference type="Proteomes" id="UP000189857"/>
    </source>
</evidence>
<dbReference type="OrthoDB" id="2056845at2"/>
<keyword evidence="2" id="KW-0472">Membrane</keyword>
<sequence>MKKQTRKLYSLFLVLTMVISLFVGGKSNLRVKAETSEVQLVDKITPRSLSLVSIINSSKGDSYIYPWTNDGYPDVTYGDSLDVTITWKFPDGLIISPDEVFVYTLPKGISFNNVTEGGLYDEKRKQLGTYSVSKVDNRDVLRINYYDEKFCKVNDNRFGQVTLKSSITDIGGEQPEQDLTIKFPNEVDVTVHMMPSEIPSSLGISKSMKRVPSDEVPDEFGLDSIDKTHVYRTVINIKSTGNNTDVVFDDKMWPGMTLISEPEFFKDKKGQTPVSTSEFSSYSKGLDTINAVYPSMSDGDELWVVYYVLIDRAMYSFETANEFIEKNDPAHLYPSTGFPGKVSNKATVRSNEVTTLPDGDYPRSWGDIGTIAGAIDKWASRGHHKPEKGILNWEITLKTLMGSDYETGKLVDHIPAGLEFVKDSFIVRDVETGAEVSNAGTLDVVKNDDGTTDVTFVFSDELISTLKSSENSKYISYDTKVISQVKDKETYENTAKVYYDGDLLMERSASEDYNKVNELDKAFEYNVYSAPFIHFAISANSAALDLDPATDDLILEDTMSSSYDLVLDSVLINEKAPEEGEFTYDPTTRKMTFNLKDKVSYDITYVARVNLTPGKGKLTENNSSNEVTFYSKAPGNYRKSTDVKFKSDVFQSSGTSGSDKTLGTLNVYKVREGDNNILLNGAEFTLSRMEKKDGATAYTVVEDDVETQTTGEGESDGLISFAGLTRGYVYKLEETKTPTNYAKDDTIRFYAFADSKISTPDTVTYGGKTYEVNKVDTDHASLDVYIENAIGNQSIKISKVDESGNPVNGATLAVYSGTTKKADWISAYDAKELNLAPGEYTLKELSPADGFVGLGDTEIKFTVSESGTVTITNPDDIDGAAAVSKDDASLIKVKNKKITGTLQFTKTIEGLDDNNLADDIIFDFYKVKANGTTEDYPVKSYKYSDFKTTGSITIGALDLGTYRVIETNTDIEGYNLLNTNAQKQVDVTVEEGHTNSNPALVSLTNTYEKKTGSIRITKTIEGPITENDKKNLTFTVTDSSNKEVWSGNLGDGQKFRYNADKDIYESVLISKLDLDETYTVTETLYDITGLTEEVTYTIGPDGQESSGAVAGGITVSDEYVTEVAYKDVYKGADLRITKTIEGPITDNDKENLTFTVKDNGGQVVWSGKLGDSEKFETDDSGNYISKVIKNLDFSKTYTVTETLYDITGLEETVTYTIDGGNSANGNVTRGFSLDQNKITEVSFKDVYKAGGIQIVKTIEGPITDNDKENLTFTVTDNDNKTVWSGKLGDSEKFKYNAEKDIYESVLIENLDLSKTYTVTETLYDVTGLEEVVIYSINDEEDKAGASATNIEISADETAVVSFRDIYKGGSLRITKTIEGPITDNDKENLTFTVKDSDGKEVWSGRLGDEEKFTEGRDGGYESVLIEGLDLSKTYTVTEKLYDITGLTEEVTYTIGGGEENKGATAEGIAVSSDEAVVVAFKDVYETEEEKDDGKDDGKDDDKDDNTGDDDTDLTDKDKDKETGDSEIIKDKDDTSSDNLVTVDEVAVDSTKTTEKDKTATDSTVKTGDDAGNMIGFMIIIALLSSMGIVTLIYKKKTNK</sequence>